<feature type="domain" description="DJ-1/PfpI" evidence="2">
    <location>
        <begin position="2"/>
        <end position="164"/>
    </location>
</feature>
<evidence type="ECO:0000313" key="4">
    <source>
        <dbReference type="Proteomes" id="UP000649345"/>
    </source>
</evidence>
<dbReference type="FunFam" id="3.40.50.880:FF:000015">
    <property type="entry name" value="Protein DJ-1 homolog C"/>
    <property type="match status" value="1"/>
</dbReference>
<dbReference type="Gene3D" id="3.40.50.880">
    <property type="match status" value="1"/>
</dbReference>
<sequence>MKKVGVFLAKGFEEVEALTPVDLLRRAGAEVTMISIGEIREVTGSHGIAIAADKVFEDIKFDEMDLLVLPGGMPGTRNLADSGRLLQVLQDADQAGKLIGAICAAPTVLGKAGLLKGRKATCYPGCEEGLTGALVRTEPVVTDGRITTSRGVGTAIPFALRLIELLFGEKKAKEIAESIVYGA</sequence>
<dbReference type="PANTHER" id="PTHR48094">
    <property type="entry name" value="PROTEIN/NUCLEIC ACID DEGLYCASE DJ-1-RELATED"/>
    <property type="match status" value="1"/>
</dbReference>
<dbReference type="RefSeq" id="WP_186873373.1">
    <property type="nucleotide sequence ID" value="NZ_JACOOR010000002.1"/>
</dbReference>
<name>A0A923LA06_9FIRM</name>
<dbReference type="EMBL" id="JACOOR010000002">
    <property type="protein sequence ID" value="MBC5658686.1"/>
    <property type="molecule type" value="Genomic_DNA"/>
</dbReference>
<dbReference type="CDD" id="cd03135">
    <property type="entry name" value="GATase1_DJ-1"/>
    <property type="match status" value="1"/>
</dbReference>
<dbReference type="PANTHER" id="PTHR48094:SF12">
    <property type="entry name" value="PARKINSON DISEASE PROTEIN 7 HOMOLOG"/>
    <property type="match status" value="1"/>
</dbReference>
<proteinExistence type="predicted"/>
<dbReference type="GO" id="GO:0005737">
    <property type="term" value="C:cytoplasm"/>
    <property type="evidence" value="ECO:0007669"/>
    <property type="project" value="UniProtKB-ARBA"/>
</dbReference>
<gene>
    <name evidence="3" type="ORF">H8S44_02715</name>
</gene>
<dbReference type="NCBIfam" id="TIGR01383">
    <property type="entry name" value="not_thiJ"/>
    <property type="match status" value="1"/>
</dbReference>
<evidence type="ECO:0000259" key="2">
    <source>
        <dbReference type="Pfam" id="PF01965"/>
    </source>
</evidence>
<keyword evidence="4" id="KW-1185">Reference proteome</keyword>
<dbReference type="InterPro" id="IPR002818">
    <property type="entry name" value="DJ-1/PfpI"/>
</dbReference>
<dbReference type="SUPFAM" id="SSF52317">
    <property type="entry name" value="Class I glutamine amidotransferase-like"/>
    <property type="match status" value="1"/>
</dbReference>
<evidence type="ECO:0000256" key="1">
    <source>
        <dbReference type="ARBA" id="ARBA00022737"/>
    </source>
</evidence>
<dbReference type="Proteomes" id="UP000649345">
    <property type="component" value="Unassembled WGS sequence"/>
</dbReference>
<dbReference type="AlphaFoldDB" id="A0A923LA06"/>
<comment type="caution">
    <text evidence="3">The sequence shown here is derived from an EMBL/GenBank/DDBJ whole genome shotgun (WGS) entry which is preliminary data.</text>
</comment>
<dbReference type="InterPro" id="IPR050325">
    <property type="entry name" value="Prot/Nucl_acid_deglycase"/>
</dbReference>
<reference evidence="3" key="1">
    <citation type="submission" date="2020-08" db="EMBL/GenBank/DDBJ databases">
        <title>Genome public.</title>
        <authorList>
            <person name="Liu C."/>
            <person name="Sun Q."/>
        </authorList>
    </citation>
    <scope>NUCLEOTIDE SEQUENCE</scope>
    <source>
        <strain evidence="3">NSJ-68</strain>
    </source>
</reference>
<dbReference type="InterPro" id="IPR006287">
    <property type="entry name" value="DJ-1"/>
</dbReference>
<protein>
    <submittedName>
        <fullName evidence="3">DJ-1/PfpI family protein</fullName>
    </submittedName>
</protein>
<dbReference type="Pfam" id="PF01965">
    <property type="entry name" value="DJ-1_PfpI"/>
    <property type="match status" value="1"/>
</dbReference>
<organism evidence="3 4">
    <name type="scientific">Anaerosacchariphilus hominis</name>
    <dbReference type="NCBI Taxonomy" id="2763017"/>
    <lineage>
        <taxon>Bacteria</taxon>
        <taxon>Bacillati</taxon>
        <taxon>Bacillota</taxon>
        <taxon>Clostridia</taxon>
        <taxon>Lachnospirales</taxon>
        <taxon>Lachnospiraceae</taxon>
        <taxon>Anaerosacchariphilus</taxon>
    </lineage>
</organism>
<keyword evidence="1" id="KW-0677">Repeat</keyword>
<evidence type="ECO:0000313" key="3">
    <source>
        <dbReference type="EMBL" id="MBC5658686.1"/>
    </source>
</evidence>
<accession>A0A923LA06</accession>
<dbReference type="InterPro" id="IPR029062">
    <property type="entry name" value="Class_I_gatase-like"/>
</dbReference>